<evidence type="ECO:0000256" key="5">
    <source>
        <dbReference type="ARBA" id="ARBA00022692"/>
    </source>
</evidence>
<dbReference type="PANTHER" id="PTHR35011">
    <property type="entry name" value="2,3-DIKETO-L-GULONATE TRAP TRANSPORTER SMALL PERMEASE PROTEIN YIAM"/>
    <property type="match status" value="1"/>
</dbReference>
<keyword evidence="5 9" id="KW-0812">Transmembrane</keyword>
<comment type="subunit">
    <text evidence="9">The complex comprises the extracytoplasmic solute receptor protein and the two transmembrane proteins.</text>
</comment>
<evidence type="ECO:0000256" key="2">
    <source>
        <dbReference type="ARBA" id="ARBA00022448"/>
    </source>
</evidence>
<feature type="transmembrane region" description="Helical" evidence="9">
    <location>
        <begin position="92"/>
        <end position="114"/>
    </location>
</feature>
<dbReference type="Pfam" id="PF04290">
    <property type="entry name" value="DctQ"/>
    <property type="match status" value="1"/>
</dbReference>
<keyword evidence="7 9" id="KW-0472">Membrane</keyword>
<keyword evidence="4 9" id="KW-0997">Cell inner membrane</keyword>
<feature type="transmembrane region" description="Helical" evidence="9">
    <location>
        <begin position="52"/>
        <end position="71"/>
    </location>
</feature>
<comment type="function">
    <text evidence="9">Part of the tripartite ATP-independent periplasmic (TRAP) transport system.</text>
</comment>
<dbReference type="Proteomes" id="UP000533469">
    <property type="component" value="Unassembled WGS sequence"/>
</dbReference>
<name>A0A839Z9N2_9HYPH</name>
<evidence type="ECO:0000256" key="6">
    <source>
        <dbReference type="ARBA" id="ARBA00022989"/>
    </source>
</evidence>
<feature type="transmembrane region" description="Helical" evidence="9">
    <location>
        <begin position="12"/>
        <end position="32"/>
    </location>
</feature>
<evidence type="ECO:0000256" key="7">
    <source>
        <dbReference type="ARBA" id="ARBA00023136"/>
    </source>
</evidence>
<protein>
    <recommendedName>
        <fullName evidence="9">TRAP transporter small permease protein</fullName>
    </recommendedName>
</protein>
<dbReference type="RefSeq" id="WP_183189592.1">
    <property type="nucleotide sequence ID" value="NZ_JACICD010000003.1"/>
</dbReference>
<evidence type="ECO:0000256" key="9">
    <source>
        <dbReference type="RuleBase" id="RU369079"/>
    </source>
</evidence>
<evidence type="ECO:0000256" key="4">
    <source>
        <dbReference type="ARBA" id="ARBA00022519"/>
    </source>
</evidence>
<keyword evidence="6 9" id="KW-1133">Transmembrane helix</keyword>
<dbReference type="AlphaFoldDB" id="A0A839Z9N2"/>
<comment type="subcellular location">
    <subcellularLocation>
        <location evidence="1 9">Cell inner membrane</location>
        <topology evidence="1 9">Multi-pass membrane protein</topology>
    </subcellularLocation>
</comment>
<evidence type="ECO:0000256" key="8">
    <source>
        <dbReference type="ARBA" id="ARBA00038436"/>
    </source>
</evidence>
<evidence type="ECO:0000259" key="10">
    <source>
        <dbReference type="Pfam" id="PF04290"/>
    </source>
</evidence>
<sequence>MQSILLGVDRLNAFIGKLFSWCIVILMLAICYEVFRRYVLRDPTTWAYDVSLMLYGTLFMMAGAYTLSRNGHVRGDFLYRKWRPTTQARTDLVLYFLFYFPGILALIYAGWGYFQLSYMLNEHSSFSPDGPVIWPFKAIIPFVGVMMLLQGVVEVVRCLICIRDGDWPQRLHDVEEMEKIILDEAAAKAEQQSRQEATLTAIERDATTRGSL</sequence>
<dbReference type="PANTHER" id="PTHR35011:SF4">
    <property type="entry name" value="SLL1102 PROTEIN"/>
    <property type="match status" value="1"/>
</dbReference>
<feature type="transmembrane region" description="Helical" evidence="9">
    <location>
        <begin position="134"/>
        <end position="153"/>
    </location>
</feature>
<keyword evidence="12" id="KW-1185">Reference proteome</keyword>
<reference evidence="11 12" key="1">
    <citation type="submission" date="2020-08" db="EMBL/GenBank/DDBJ databases">
        <title>Genomic Encyclopedia of Type Strains, Phase IV (KMG-IV): sequencing the most valuable type-strain genomes for metagenomic binning, comparative biology and taxonomic classification.</title>
        <authorList>
            <person name="Goeker M."/>
        </authorList>
    </citation>
    <scope>NUCLEOTIDE SEQUENCE [LARGE SCALE GENOMIC DNA]</scope>
    <source>
        <strain evidence="11 12">DSM 5895</strain>
    </source>
</reference>
<organism evidence="11 12">
    <name type="scientific">Ancylobacter tetraedralis</name>
    <dbReference type="NCBI Taxonomy" id="217068"/>
    <lineage>
        <taxon>Bacteria</taxon>
        <taxon>Pseudomonadati</taxon>
        <taxon>Pseudomonadota</taxon>
        <taxon>Alphaproteobacteria</taxon>
        <taxon>Hyphomicrobiales</taxon>
        <taxon>Xanthobacteraceae</taxon>
        <taxon>Ancylobacter</taxon>
    </lineage>
</organism>
<comment type="similarity">
    <text evidence="8 9">Belongs to the TRAP transporter small permease family.</text>
</comment>
<feature type="domain" description="Tripartite ATP-independent periplasmic transporters DctQ component" evidence="10">
    <location>
        <begin position="26"/>
        <end position="159"/>
    </location>
</feature>
<gene>
    <name evidence="11" type="ORF">FHS55_002034</name>
</gene>
<keyword evidence="2 9" id="KW-0813">Transport</keyword>
<dbReference type="GO" id="GO:0022857">
    <property type="term" value="F:transmembrane transporter activity"/>
    <property type="evidence" value="ECO:0007669"/>
    <property type="project" value="UniProtKB-UniRule"/>
</dbReference>
<evidence type="ECO:0000256" key="1">
    <source>
        <dbReference type="ARBA" id="ARBA00004429"/>
    </source>
</evidence>
<evidence type="ECO:0000256" key="3">
    <source>
        <dbReference type="ARBA" id="ARBA00022475"/>
    </source>
</evidence>
<proteinExistence type="inferred from homology"/>
<keyword evidence="3" id="KW-1003">Cell membrane</keyword>
<dbReference type="EMBL" id="JACICD010000003">
    <property type="protein sequence ID" value="MBB3771435.1"/>
    <property type="molecule type" value="Genomic_DNA"/>
</dbReference>
<dbReference type="InterPro" id="IPR055348">
    <property type="entry name" value="DctQ"/>
</dbReference>
<accession>A0A839Z9N2</accession>
<dbReference type="GO" id="GO:0005886">
    <property type="term" value="C:plasma membrane"/>
    <property type="evidence" value="ECO:0007669"/>
    <property type="project" value="UniProtKB-SubCell"/>
</dbReference>
<evidence type="ECO:0000313" key="11">
    <source>
        <dbReference type="EMBL" id="MBB3771435.1"/>
    </source>
</evidence>
<comment type="caution">
    <text evidence="11">The sequence shown here is derived from an EMBL/GenBank/DDBJ whole genome shotgun (WGS) entry which is preliminary data.</text>
</comment>
<dbReference type="InterPro" id="IPR007387">
    <property type="entry name" value="TRAP_DctQ"/>
</dbReference>
<evidence type="ECO:0000313" key="12">
    <source>
        <dbReference type="Proteomes" id="UP000533469"/>
    </source>
</evidence>